<keyword evidence="3" id="KW-1185">Reference proteome</keyword>
<dbReference type="EMBL" id="JBHGPK010000031">
    <property type="protein sequence ID" value="MFC2254310.1"/>
    <property type="molecule type" value="Genomic_DNA"/>
</dbReference>
<protein>
    <submittedName>
        <fullName evidence="1">Uncharacterized protein</fullName>
    </submittedName>
</protein>
<proteinExistence type="predicted"/>
<reference evidence="2 4" key="2">
    <citation type="submission" date="2024-09" db="EMBL/GenBank/DDBJ databases">
        <title>Description of Labrys sedimenti sp. nov., isolated from a diclofenac-degrading enrichment culture, and genome-based reclassification of Labrys portucalensis as a later heterotypic synonym of Labrys neptuniae.</title>
        <authorList>
            <person name="Tancsics A."/>
            <person name="Csepanyi A."/>
        </authorList>
    </citation>
    <scope>NUCLEOTIDE SEQUENCE [LARGE SCALE GENOMIC DNA]</scope>
    <source>
        <strain evidence="2 4">LMG 23412</strain>
    </source>
</reference>
<evidence type="ECO:0000313" key="2">
    <source>
        <dbReference type="EMBL" id="MFC2254310.1"/>
    </source>
</evidence>
<name>A0ABV3PTM2_9HYPH</name>
<evidence type="ECO:0000313" key="3">
    <source>
        <dbReference type="Proteomes" id="UP001555786"/>
    </source>
</evidence>
<accession>A0ABV3PTM2</accession>
<organism evidence="1 3">
    <name type="scientific">Labrys neptuniae</name>
    <dbReference type="NCBI Taxonomy" id="376174"/>
    <lineage>
        <taxon>Bacteria</taxon>
        <taxon>Pseudomonadati</taxon>
        <taxon>Pseudomonadota</taxon>
        <taxon>Alphaproteobacteria</taxon>
        <taxon>Hyphomicrobiales</taxon>
        <taxon>Xanthobacteraceae</taxon>
        <taxon>Labrys</taxon>
    </lineage>
</organism>
<dbReference type="RefSeq" id="WP_311939540.1">
    <property type="nucleotide sequence ID" value="NZ_JAVSCS010000024.1"/>
</dbReference>
<dbReference type="Proteomes" id="UP001555786">
    <property type="component" value="Unassembled WGS sequence"/>
</dbReference>
<evidence type="ECO:0000313" key="4">
    <source>
        <dbReference type="Proteomes" id="UP001595190"/>
    </source>
</evidence>
<comment type="caution">
    <text evidence="1">The sequence shown here is derived from an EMBL/GenBank/DDBJ whole genome shotgun (WGS) entry which is preliminary data.</text>
</comment>
<sequence>MSRNIVLLLIVAIVAVAGIGAYIYHEQNKNTVQITIGNQGVKIKGPSD</sequence>
<evidence type="ECO:0000313" key="1">
    <source>
        <dbReference type="EMBL" id="MEW9309007.1"/>
    </source>
</evidence>
<dbReference type="Proteomes" id="UP001595190">
    <property type="component" value="Unassembled WGS sequence"/>
</dbReference>
<gene>
    <name evidence="1" type="ORF">ABXS05_25890</name>
    <name evidence="2" type="ORF">ACETRX_32135</name>
</gene>
<dbReference type="EMBL" id="JBFNQD010000011">
    <property type="protein sequence ID" value="MEW9309007.1"/>
    <property type="molecule type" value="Genomic_DNA"/>
</dbReference>
<reference evidence="1 3" key="1">
    <citation type="submission" date="2024-07" db="EMBL/GenBank/DDBJ databases">
        <title>Description of Labrys sedimenti sp. nov., isolated from a diclofenac-degrading enrichment culture.</title>
        <authorList>
            <person name="Tancsics A."/>
            <person name="Csepanyi A."/>
        </authorList>
    </citation>
    <scope>NUCLEOTIDE SEQUENCE [LARGE SCALE GENOMIC DNA]</scope>
    <source>
        <strain evidence="1 3">LMG 23578</strain>
    </source>
</reference>